<protein>
    <submittedName>
        <fullName evidence="2">Aminoglycoside phosphotransferase</fullName>
        <ecNumber evidence="2">2.7.1.-</ecNumber>
    </submittedName>
</protein>
<dbReference type="SUPFAM" id="SSF56112">
    <property type="entry name" value="Protein kinase-like (PK-like)"/>
    <property type="match status" value="1"/>
</dbReference>
<dbReference type="CDD" id="cd05154">
    <property type="entry name" value="ACAD10_11_N-like"/>
    <property type="match status" value="1"/>
</dbReference>
<keyword evidence="2" id="KW-0808">Transferase</keyword>
<dbReference type="AlphaFoldDB" id="A0A6I6MUM8"/>
<keyword evidence="3" id="KW-1185">Reference proteome</keyword>
<accession>A0A6I6MUM8</accession>
<gene>
    <name evidence="2" type="ORF">DSM104635_03022</name>
</gene>
<dbReference type="EC" id="2.7.1.-" evidence="2"/>
<name>A0A6I6MUM8_9CAUL</name>
<dbReference type="InterPro" id="IPR041726">
    <property type="entry name" value="ACAD10_11_N"/>
</dbReference>
<evidence type="ECO:0000259" key="1">
    <source>
        <dbReference type="Pfam" id="PF01636"/>
    </source>
</evidence>
<dbReference type="Gene3D" id="3.30.200.20">
    <property type="entry name" value="Phosphorylase Kinase, domain 1"/>
    <property type="match status" value="1"/>
</dbReference>
<dbReference type="RefSeq" id="WP_158766971.1">
    <property type="nucleotide sequence ID" value="NZ_CP047045.1"/>
</dbReference>
<evidence type="ECO:0000313" key="2">
    <source>
        <dbReference type="EMBL" id="QGZ96164.1"/>
    </source>
</evidence>
<dbReference type="Pfam" id="PF01636">
    <property type="entry name" value="APH"/>
    <property type="match status" value="1"/>
</dbReference>
<sequence>MAEADASVFDPVRFAVWADANLPGLGQGSVSSTILAGGASNIVLCIARDGAPMVLRRPPRTPRPDSSKIIAREAQVLAALKPADVPHPEFQIYCEDSSVIGAPFYVMAMVDGFLGYPLENLPAPYDRPGEARRSLAFALVEGIARLANVDYQAVGLEGFGKPEGFLERQATRWMSQLASYKESEGYEQRDIPGLAYVADWLKANTPPMSKPGIIHGDYSLANAMFHHGAPARLAAMIDWELATIGDPLLDLGWVLYAYRGRDERTPPSGYFDPTDFPYREDLAEYYAERTGRSLDHLTYYMVLAQFKLGVIMERQYARILNGRQSIEVAGDAGAFVVRLIGKAHAMARGEA</sequence>
<dbReference type="PANTHER" id="PTHR47829">
    <property type="entry name" value="HYDROLASE, PUTATIVE (AFU_ORTHOLOGUE AFUA_1G12880)-RELATED"/>
    <property type="match status" value="1"/>
</dbReference>
<dbReference type="PANTHER" id="PTHR47829:SF1">
    <property type="entry name" value="HAD FAMILY PHOSPHATASE"/>
    <property type="match status" value="1"/>
</dbReference>
<dbReference type="InterPro" id="IPR011009">
    <property type="entry name" value="Kinase-like_dom_sf"/>
</dbReference>
<reference evidence="3" key="1">
    <citation type="submission" date="2019-12" db="EMBL/GenBank/DDBJ databases">
        <title>Complete genome of Terracaulis silvestris 0127_4.</title>
        <authorList>
            <person name="Vieira S."/>
            <person name="Riedel T."/>
            <person name="Sproer C."/>
            <person name="Pascual J."/>
            <person name="Boedeker C."/>
            <person name="Overmann J."/>
        </authorList>
    </citation>
    <scope>NUCLEOTIDE SEQUENCE [LARGE SCALE GENOMIC DNA]</scope>
    <source>
        <strain evidence="3">0127_4</strain>
    </source>
</reference>
<dbReference type="InterPro" id="IPR002575">
    <property type="entry name" value="Aminoglycoside_PTrfase"/>
</dbReference>
<feature type="domain" description="Aminoglycoside phosphotransferase" evidence="1">
    <location>
        <begin position="34"/>
        <end position="263"/>
    </location>
</feature>
<dbReference type="GO" id="GO:0016740">
    <property type="term" value="F:transferase activity"/>
    <property type="evidence" value="ECO:0007669"/>
    <property type="project" value="UniProtKB-KW"/>
</dbReference>
<dbReference type="Gene3D" id="3.90.1200.10">
    <property type="match status" value="1"/>
</dbReference>
<dbReference type="InterPro" id="IPR052898">
    <property type="entry name" value="ACAD10-like"/>
</dbReference>
<evidence type="ECO:0000313" key="3">
    <source>
        <dbReference type="Proteomes" id="UP000431269"/>
    </source>
</evidence>
<dbReference type="KEGG" id="tsv:DSM104635_03022"/>
<proteinExistence type="predicted"/>
<dbReference type="Proteomes" id="UP000431269">
    <property type="component" value="Chromosome"/>
</dbReference>
<organism evidence="2 3">
    <name type="scientific">Terricaulis silvestris</name>
    <dbReference type="NCBI Taxonomy" id="2686094"/>
    <lineage>
        <taxon>Bacteria</taxon>
        <taxon>Pseudomonadati</taxon>
        <taxon>Pseudomonadota</taxon>
        <taxon>Alphaproteobacteria</taxon>
        <taxon>Caulobacterales</taxon>
        <taxon>Caulobacteraceae</taxon>
        <taxon>Terricaulis</taxon>
    </lineage>
</organism>
<dbReference type="EMBL" id="CP047045">
    <property type="protein sequence ID" value="QGZ96164.1"/>
    <property type="molecule type" value="Genomic_DNA"/>
</dbReference>